<dbReference type="Gene3D" id="2.60.40.10">
    <property type="entry name" value="Immunoglobulins"/>
    <property type="match status" value="1"/>
</dbReference>
<feature type="binding site" evidence="16">
    <location>
        <begin position="323"/>
        <end position="327"/>
    </location>
    <ligand>
        <name>substrate</name>
    </ligand>
</feature>
<dbReference type="CDD" id="cd02853">
    <property type="entry name" value="E_set_MTHase_like_N"/>
    <property type="match status" value="1"/>
</dbReference>
<dbReference type="PIRSF" id="PIRSF006337">
    <property type="entry name" value="Trehalose_TreZ"/>
    <property type="match status" value="1"/>
</dbReference>
<evidence type="ECO:0000256" key="8">
    <source>
        <dbReference type="ARBA" id="ARBA00023277"/>
    </source>
</evidence>
<evidence type="ECO:0000256" key="7">
    <source>
        <dbReference type="ARBA" id="ARBA00022801"/>
    </source>
</evidence>
<evidence type="ECO:0000313" key="20">
    <source>
        <dbReference type="Proteomes" id="UP000198771"/>
    </source>
</evidence>
<evidence type="ECO:0000256" key="11">
    <source>
        <dbReference type="ARBA" id="ARBA00033284"/>
    </source>
</evidence>
<evidence type="ECO:0000256" key="6">
    <source>
        <dbReference type="ARBA" id="ARBA00022490"/>
    </source>
</evidence>
<dbReference type="InterPro" id="IPR014756">
    <property type="entry name" value="Ig_E-set"/>
</dbReference>
<evidence type="ECO:0000256" key="3">
    <source>
        <dbReference type="ARBA" id="ARBA00008061"/>
    </source>
</evidence>
<keyword evidence="8" id="KW-0119">Carbohydrate metabolism</keyword>
<evidence type="ECO:0000256" key="1">
    <source>
        <dbReference type="ARBA" id="ARBA00004496"/>
    </source>
</evidence>
<evidence type="ECO:0000256" key="5">
    <source>
        <dbReference type="ARBA" id="ARBA00015938"/>
    </source>
</evidence>
<evidence type="ECO:0000256" key="13">
    <source>
        <dbReference type="NCBIfam" id="TIGR02402"/>
    </source>
</evidence>
<gene>
    <name evidence="19" type="ORF">SAMN05660653_01586</name>
</gene>
<dbReference type="CDD" id="cd11325">
    <property type="entry name" value="AmyAc_GTHase"/>
    <property type="match status" value="1"/>
</dbReference>
<comment type="subcellular location">
    <subcellularLocation>
        <location evidence="1 15">Cytoplasm</location>
    </subcellularLocation>
</comment>
<dbReference type="Pfam" id="PF00128">
    <property type="entry name" value="Alpha-amylase"/>
    <property type="match status" value="1"/>
</dbReference>
<dbReference type="NCBIfam" id="TIGR02402">
    <property type="entry name" value="trehalose_TreZ"/>
    <property type="match status" value="1"/>
</dbReference>
<evidence type="ECO:0000256" key="10">
    <source>
        <dbReference type="ARBA" id="ARBA00032057"/>
    </source>
</evidence>
<evidence type="ECO:0000259" key="18">
    <source>
        <dbReference type="SMART" id="SM00642"/>
    </source>
</evidence>
<dbReference type="SUPFAM" id="SSF51445">
    <property type="entry name" value="(Trans)glycosidases"/>
    <property type="match status" value="1"/>
</dbReference>
<dbReference type="STRING" id="617002.SAMN05660653_01586"/>
<keyword evidence="20" id="KW-1185">Reference proteome</keyword>
<evidence type="ECO:0000256" key="12">
    <source>
        <dbReference type="ARBA" id="ARBA00034013"/>
    </source>
</evidence>
<feature type="site" description="Transition state stabilizer" evidence="17">
    <location>
        <position position="395"/>
    </location>
</feature>
<dbReference type="InterPro" id="IPR013783">
    <property type="entry name" value="Ig-like_fold"/>
</dbReference>
<dbReference type="SMART" id="SM00642">
    <property type="entry name" value="Aamy"/>
    <property type="match status" value="1"/>
</dbReference>
<evidence type="ECO:0000256" key="9">
    <source>
        <dbReference type="ARBA" id="ARBA00023295"/>
    </source>
</evidence>
<name>A0A1G6CJS7_9BACT</name>
<keyword evidence="6" id="KW-0963">Cytoplasm</keyword>
<dbReference type="UniPathway" id="UPA00299"/>
<evidence type="ECO:0000256" key="14">
    <source>
        <dbReference type="PIRNR" id="PIRNR006337"/>
    </source>
</evidence>
<dbReference type="EMBL" id="FMXO01000008">
    <property type="protein sequence ID" value="SDB33183.1"/>
    <property type="molecule type" value="Genomic_DNA"/>
</dbReference>
<reference evidence="19 20" key="1">
    <citation type="submission" date="2016-10" db="EMBL/GenBank/DDBJ databases">
        <authorList>
            <person name="de Groot N.N."/>
        </authorList>
    </citation>
    <scope>NUCLEOTIDE SEQUENCE [LARGE SCALE GENOMIC DNA]</scope>
    <source>
        <strain evidence="19 20">ASO4-2</strain>
    </source>
</reference>
<dbReference type="GO" id="GO:0005992">
    <property type="term" value="P:trehalose biosynthetic process"/>
    <property type="evidence" value="ECO:0007669"/>
    <property type="project" value="UniProtKB-UniRule"/>
</dbReference>
<dbReference type="Pfam" id="PF02922">
    <property type="entry name" value="CBM_48"/>
    <property type="match status" value="1"/>
</dbReference>
<dbReference type="InterPro" id="IPR006047">
    <property type="entry name" value="GH13_cat_dom"/>
</dbReference>
<keyword evidence="7 14" id="KW-0378">Hydrolase</keyword>
<evidence type="ECO:0000256" key="15">
    <source>
        <dbReference type="PIRSR" id="PIRSR006337-1"/>
    </source>
</evidence>
<dbReference type="InterPro" id="IPR012768">
    <property type="entry name" value="Trehalose_TreZ"/>
</dbReference>
<dbReference type="EC" id="3.2.1.141" evidence="4 13"/>
<dbReference type="OrthoDB" id="9800174at2"/>
<comment type="catalytic activity">
    <reaction evidence="12 14">
        <text>hydrolysis of (1-&gt;4)-alpha-D-glucosidic linkage in 4-alpha-D-[(1-&gt;4)-alpha-D-glucanosyl]n trehalose to yield trehalose and (1-&gt;4)-alpha-D-glucan.</text>
        <dbReference type="EC" id="3.2.1.141"/>
    </reaction>
</comment>
<dbReference type="Proteomes" id="UP000198771">
    <property type="component" value="Unassembled WGS sequence"/>
</dbReference>
<feature type="binding site" evidence="16">
    <location>
        <begin position="394"/>
        <end position="399"/>
    </location>
    <ligand>
        <name>substrate</name>
    </ligand>
</feature>
<evidence type="ECO:0000313" key="19">
    <source>
        <dbReference type="EMBL" id="SDB33183.1"/>
    </source>
</evidence>
<dbReference type="InterPro" id="IPR017853">
    <property type="entry name" value="GH"/>
</dbReference>
<comment type="pathway">
    <text evidence="2 14">Glycan biosynthesis; trehalose biosynthesis.</text>
</comment>
<proteinExistence type="inferred from homology"/>
<evidence type="ECO:0000256" key="17">
    <source>
        <dbReference type="PIRSR" id="PIRSR006337-3"/>
    </source>
</evidence>
<sequence>MINAYGPSIEENGVRFRLWAPGADRVDLVLKDRERPDRRERMTPLEDGWLEVLVPEAGAGTLYNFLINEETLVPDPASRFQPEDVFGPSQVVDTAAFRWDNPNWKGLPWNETVLYELHVGAFTPEGTYNGGRTRLNYLKNLGITAIELMPLADFPGRRGWGYDGVLPFAPDSIYGTPQELKWLIDEAHGLGIMVFLDVVYNHFGPEGNYLHLYAPDFFNPERHTPWGAAIDFTMPQVREFYIANALYWLETYRFDGLRFDAVHAIEDTTTPHIIEEMAQRIRQVLPQDRHVHLVLENDANQAHYLARSRTTSRPKLYTAQWNDDIHHTCHVLATGEHHGYYSDFVEAPLHRLGRCLAEGFAYQGDPSEHHDGKVRGEPSAHLPPESFVAYLQNHDQIGNRARGERLSLLTTPDRRTALASIILLSPQIPLLFMGEEWGTQRPFPYFCDFEGDLANSVRDGRRREFSGFPEFSDPAMLEQIPDPTHPDTFKKAVLHWNEPVQPKYARWLDLSRKLLAVRRSQIQPLLPLIRPGEARWKILQDAVLLVQWSLRDNRSLVLAANIGSQSLFIEPRDIESWNVDVKNIRIEELFASSNALLEQQERLILGPWAVYWCTAGR</sequence>
<organism evidence="19 20">
    <name type="scientific">Desulfonatronum thiosulfatophilum</name>
    <dbReference type="NCBI Taxonomy" id="617002"/>
    <lineage>
        <taxon>Bacteria</taxon>
        <taxon>Pseudomonadati</taxon>
        <taxon>Thermodesulfobacteriota</taxon>
        <taxon>Desulfovibrionia</taxon>
        <taxon>Desulfovibrionales</taxon>
        <taxon>Desulfonatronaceae</taxon>
        <taxon>Desulfonatronum</taxon>
    </lineage>
</organism>
<dbReference type="PANTHER" id="PTHR43651:SF11">
    <property type="entry name" value="MALTO-OLIGOSYLTREHALOSE TREHALOHYDROLASE"/>
    <property type="match status" value="1"/>
</dbReference>
<dbReference type="SUPFAM" id="SSF81296">
    <property type="entry name" value="E set domains"/>
    <property type="match status" value="1"/>
</dbReference>
<dbReference type="GO" id="GO:0033942">
    <property type="term" value="F:4-alpha-D-(1-&gt;4)-alpha-D-glucanotrehalose trehalohydrolase activity"/>
    <property type="evidence" value="ECO:0007669"/>
    <property type="project" value="UniProtKB-EC"/>
</dbReference>
<protein>
    <recommendedName>
        <fullName evidence="5 13">Malto-oligosyltrehalose trehalohydrolase</fullName>
        <shortName evidence="14">MTHase</shortName>
        <ecNumber evidence="4 13">3.2.1.141</ecNumber>
    </recommendedName>
    <alternativeName>
        <fullName evidence="11 14">4-alpha-D-((1-&gt;4)-alpha-D-glucano)trehalose trehalohydrolase</fullName>
    </alternativeName>
    <alternativeName>
        <fullName evidence="10 14">Maltooligosyl trehalose trehalohydrolase</fullName>
    </alternativeName>
</protein>
<evidence type="ECO:0000256" key="4">
    <source>
        <dbReference type="ARBA" id="ARBA00012268"/>
    </source>
</evidence>
<dbReference type="PANTHER" id="PTHR43651">
    <property type="entry name" value="1,4-ALPHA-GLUCAN-BRANCHING ENZYME"/>
    <property type="match status" value="1"/>
</dbReference>
<feature type="active site" description="Nucleophile" evidence="15">
    <location>
        <position position="260"/>
    </location>
</feature>
<feature type="binding site" evidence="16">
    <location>
        <begin position="258"/>
        <end position="263"/>
    </location>
    <ligand>
        <name>substrate</name>
    </ligand>
</feature>
<dbReference type="InterPro" id="IPR004193">
    <property type="entry name" value="Glyco_hydro_13_N"/>
</dbReference>
<evidence type="ECO:0000256" key="2">
    <source>
        <dbReference type="ARBA" id="ARBA00005199"/>
    </source>
</evidence>
<keyword evidence="9 14" id="KW-0326">Glycosidase</keyword>
<dbReference type="Gene3D" id="1.10.10.760">
    <property type="entry name" value="E-set domains of sugar-utilizing enzymes"/>
    <property type="match status" value="1"/>
</dbReference>
<dbReference type="InterPro" id="IPR044901">
    <property type="entry name" value="Trehalose_TreZ_E-set_sf"/>
</dbReference>
<dbReference type="Gene3D" id="3.20.20.80">
    <property type="entry name" value="Glycosidases"/>
    <property type="match status" value="1"/>
</dbReference>
<feature type="domain" description="Glycosyl hydrolase family 13 catalytic" evidence="18">
    <location>
        <begin position="90"/>
        <end position="462"/>
    </location>
</feature>
<dbReference type="AlphaFoldDB" id="A0A1G6CJS7"/>
<feature type="active site" description="Proton donor" evidence="15">
    <location>
        <position position="296"/>
    </location>
</feature>
<dbReference type="GO" id="GO:0005737">
    <property type="term" value="C:cytoplasm"/>
    <property type="evidence" value="ECO:0007669"/>
    <property type="project" value="UniProtKB-SubCell"/>
</dbReference>
<comment type="similarity">
    <text evidence="3 14">Belongs to the glycosyl hydrolase 13 family.</text>
</comment>
<dbReference type="RefSeq" id="WP_092119707.1">
    <property type="nucleotide sequence ID" value="NZ_FMXO01000008.1"/>
</dbReference>
<accession>A0A1G6CJS7</accession>
<evidence type="ECO:0000256" key="16">
    <source>
        <dbReference type="PIRSR" id="PIRSR006337-2"/>
    </source>
</evidence>